<feature type="transmembrane region" description="Helical" evidence="8">
    <location>
        <begin position="244"/>
        <end position="264"/>
    </location>
</feature>
<evidence type="ECO:0000313" key="11">
    <source>
        <dbReference type="Proteomes" id="UP000531561"/>
    </source>
</evidence>
<accession>A0A8H6ANK2</accession>
<keyword evidence="11" id="KW-1185">Reference proteome</keyword>
<evidence type="ECO:0000256" key="1">
    <source>
        <dbReference type="ARBA" id="ARBA00004141"/>
    </source>
</evidence>
<evidence type="ECO:0000256" key="3">
    <source>
        <dbReference type="ARBA" id="ARBA00022692"/>
    </source>
</evidence>
<evidence type="ECO:0000256" key="2">
    <source>
        <dbReference type="ARBA" id="ARBA00022448"/>
    </source>
</evidence>
<feature type="transmembrane region" description="Helical" evidence="8">
    <location>
        <begin position="210"/>
        <end position="232"/>
    </location>
</feature>
<comment type="similarity">
    <text evidence="6">Belongs to the major facilitator superfamily. Allantoate permease family.</text>
</comment>
<dbReference type="PROSITE" id="PS50850">
    <property type="entry name" value="MFS"/>
    <property type="match status" value="1"/>
</dbReference>
<dbReference type="InterPro" id="IPR036259">
    <property type="entry name" value="MFS_trans_sf"/>
</dbReference>
<dbReference type="AlphaFoldDB" id="A0A8H6ANK2"/>
<keyword evidence="5 8" id="KW-0472">Membrane</keyword>
<evidence type="ECO:0000256" key="6">
    <source>
        <dbReference type="ARBA" id="ARBA00037968"/>
    </source>
</evidence>
<dbReference type="GO" id="GO:0016020">
    <property type="term" value="C:membrane"/>
    <property type="evidence" value="ECO:0007669"/>
    <property type="project" value="UniProtKB-SubCell"/>
</dbReference>
<dbReference type="Pfam" id="PF07690">
    <property type="entry name" value="MFS_1"/>
    <property type="match status" value="1"/>
</dbReference>
<name>A0A8H6ANK2_9HELO</name>
<dbReference type="EMBL" id="JABFCT010000013">
    <property type="protein sequence ID" value="KAF5870643.1"/>
    <property type="molecule type" value="Genomic_DNA"/>
</dbReference>
<dbReference type="SUPFAM" id="SSF103473">
    <property type="entry name" value="MFS general substrate transporter"/>
    <property type="match status" value="1"/>
</dbReference>
<comment type="caution">
    <text evidence="10">The sequence shown here is derived from an EMBL/GenBank/DDBJ whole genome shotgun (WGS) entry which is preliminary data.</text>
</comment>
<dbReference type="GeneID" id="59263232"/>
<proteinExistence type="inferred from homology"/>
<feature type="region of interest" description="Disordered" evidence="7">
    <location>
        <begin position="1"/>
        <end position="30"/>
    </location>
</feature>
<dbReference type="PANTHER" id="PTHR43791:SF1">
    <property type="entry name" value="ALLANTOATE PERMEASE"/>
    <property type="match status" value="1"/>
</dbReference>
<dbReference type="InterPro" id="IPR011701">
    <property type="entry name" value="MFS"/>
</dbReference>
<evidence type="ECO:0000313" key="10">
    <source>
        <dbReference type="EMBL" id="KAF5870643.1"/>
    </source>
</evidence>
<feature type="transmembrane region" description="Helical" evidence="8">
    <location>
        <begin position="453"/>
        <end position="474"/>
    </location>
</feature>
<evidence type="ECO:0000256" key="7">
    <source>
        <dbReference type="SAM" id="MobiDB-lite"/>
    </source>
</evidence>
<feature type="transmembrane region" description="Helical" evidence="8">
    <location>
        <begin position="177"/>
        <end position="198"/>
    </location>
</feature>
<dbReference type="Proteomes" id="UP000531561">
    <property type="component" value="Unassembled WGS sequence"/>
</dbReference>
<dbReference type="GO" id="GO:0022857">
    <property type="term" value="F:transmembrane transporter activity"/>
    <property type="evidence" value="ECO:0007669"/>
    <property type="project" value="InterPro"/>
</dbReference>
<feature type="transmembrane region" description="Helical" evidence="8">
    <location>
        <begin position="376"/>
        <end position="398"/>
    </location>
</feature>
<evidence type="ECO:0000256" key="4">
    <source>
        <dbReference type="ARBA" id="ARBA00022989"/>
    </source>
</evidence>
<comment type="subcellular location">
    <subcellularLocation>
        <location evidence="1">Membrane</location>
        <topology evidence="1">Multi-pass membrane protein</topology>
    </subcellularLocation>
</comment>
<keyword evidence="2" id="KW-0813">Transport</keyword>
<organism evidence="10 11">
    <name type="scientific">Botrytis fragariae</name>
    <dbReference type="NCBI Taxonomy" id="1964551"/>
    <lineage>
        <taxon>Eukaryota</taxon>
        <taxon>Fungi</taxon>
        <taxon>Dikarya</taxon>
        <taxon>Ascomycota</taxon>
        <taxon>Pezizomycotina</taxon>
        <taxon>Leotiomycetes</taxon>
        <taxon>Helotiales</taxon>
        <taxon>Sclerotiniaceae</taxon>
        <taxon>Botrytis</taxon>
    </lineage>
</organism>
<feature type="domain" description="Major facilitator superfamily (MFS) profile" evidence="9">
    <location>
        <begin position="81"/>
        <end position="512"/>
    </location>
</feature>
<feature type="transmembrane region" description="Helical" evidence="8">
    <location>
        <begin position="152"/>
        <end position="170"/>
    </location>
</feature>
<dbReference type="FunFam" id="1.20.1250.20:FF:000064">
    <property type="entry name" value="MFS allantoate transporter"/>
    <property type="match status" value="1"/>
</dbReference>
<evidence type="ECO:0000256" key="8">
    <source>
        <dbReference type="SAM" id="Phobius"/>
    </source>
</evidence>
<sequence length="512" mass="56831">MADPIDEKHQSTDSDDIKKKSQDLERNVTLGEGELQDPMFKHADSNDGDEALKAFAGHDGEVIVMTPEMEKALLRKIDWNLMPMLCVVYGLNYLDKTTLSYASIMGMKTSLDLKGDNYQWLGSMFYIGYLVWEYPTNLLLQRLPLAKWSSFNIIAWGGTLCCMAATSNFAGAVAVRFFLGVFEAAVTPGFTLFTSQWYTQREQGFRTGIWFSFNGFAQIFGGLVAYGISVGVKKHGSTIASWKIVFLAIGLLTVTIGCIFLYFMPDNQLNAKFLTQQERLMAVERIRKNQQGVGNKHFKMYQLKEALADPVTWAFVFYGLVADIPNGGISNFFSQLIVSFGYTPDESLLYGTPGGAVEVIALIACGYLGDKYGHRLLISISGLLIAMLGMILIVALPLSNDSGRLAGYYLTQASPTPFTALLSMISSNVAGYTKKTTVAALPADAPRYKPAEITIIVCYGVCALDVAFIAWYYNRMNKKNEAIRAAPGYRKLDKQEFLDLTDKENHEFVYAL</sequence>
<dbReference type="Gene3D" id="1.20.1250.20">
    <property type="entry name" value="MFS general substrate transporter like domains"/>
    <property type="match status" value="2"/>
</dbReference>
<dbReference type="PANTHER" id="PTHR43791">
    <property type="entry name" value="PERMEASE-RELATED"/>
    <property type="match status" value="1"/>
</dbReference>
<dbReference type="CDD" id="cd17327">
    <property type="entry name" value="MFS_FEN2_like"/>
    <property type="match status" value="1"/>
</dbReference>
<dbReference type="RefSeq" id="XP_037189590.1">
    <property type="nucleotide sequence ID" value="XM_037339540.1"/>
</dbReference>
<evidence type="ECO:0000259" key="9">
    <source>
        <dbReference type="PROSITE" id="PS50850"/>
    </source>
</evidence>
<keyword evidence="3 8" id="KW-0812">Transmembrane</keyword>
<evidence type="ECO:0000256" key="5">
    <source>
        <dbReference type="ARBA" id="ARBA00023136"/>
    </source>
</evidence>
<dbReference type="OrthoDB" id="6730379at2759"/>
<gene>
    <name evidence="10" type="ORF">Bfra_009190ia</name>
</gene>
<feature type="transmembrane region" description="Helical" evidence="8">
    <location>
        <begin position="348"/>
        <end position="369"/>
    </location>
</feature>
<protein>
    <submittedName>
        <fullName evidence="10">Putative mfs allantoate protein</fullName>
    </submittedName>
</protein>
<feature type="compositionally biased region" description="Basic and acidic residues" evidence="7">
    <location>
        <begin position="1"/>
        <end position="26"/>
    </location>
</feature>
<keyword evidence="4 8" id="KW-1133">Transmembrane helix</keyword>
<dbReference type="InterPro" id="IPR020846">
    <property type="entry name" value="MFS_dom"/>
</dbReference>
<reference evidence="10 11" key="1">
    <citation type="journal article" date="2020" name="Phytopathology">
        <title>A high-quality genome resource of Botrytis fragariae, a new and rapidly spreading fungal pathogen causing strawberry gray mold in the U.S.A.</title>
        <authorList>
            <person name="Wu Y."/>
            <person name="Saski C.A."/>
            <person name="Schnabel G."/>
            <person name="Xiao S."/>
            <person name="Hu M."/>
        </authorList>
    </citation>
    <scope>NUCLEOTIDE SEQUENCE [LARGE SCALE GENOMIC DNA]</scope>
    <source>
        <strain evidence="10 11">BVB16</strain>
    </source>
</reference>